<evidence type="ECO:0000256" key="1">
    <source>
        <dbReference type="ARBA" id="ARBA00004418"/>
    </source>
</evidence>
<reference evidence="3" key="1">
    <citation type="submission" date="2020-02" db="EMBL/GenBank/DDBJ databases">
        <authorList>
            <person name="Meier V. D."/>
        </authorList>
    </citation>
    <scope>NUCLEOTIDE SEQUENCE</scope>
    <source>
        <strain evidence="3">AVDCRST_MAG88</strain>
    </source>
</reference>
<gene>
    <name evidence="3" type="ORF">AVDCRST_MAG88-2920</name>
</gene>
<dbReference type="InterPro" id="IPR006059">
    <property type="entry name" value="SBP"/>
</dbReference>
<dbReference type="EMBL" id="CADCWM010000705">
    <property type="protein sequence ID" value="CAA9577061.1"/>
    <property type="molecule type" value="Genomic_DNA"/>
</dbReference>
<protein>
    <recommendedName>
        <fullName evidence="4">Extracellular solute-binding protein</fullName>
    </recommendedName>
</protein>
<dbReference type="GO" id="GO:0042597">
    <property type="term" value="C:periplasmic space"/>
    <property type="evidence" value="ECO:0007669"/>
    <property type="project" value="UniProtKB-SubCell"/>
</dbReference>
<accession>A0A6J4VGZ9</accession>
<sequence length="528" mass="57353">GAAPTPGAAPAVAPTAVTSAPAAPTVAATAEGVIPSPAPGVPEAYLRIPPSAKSVAGVPGKGGKVSSAIMSFLPPVPGRDQNRYWQELERRLGVSAYEANLIPSDAYKEKVTALVAGDTLPDLTFVEQLNAPELLRTINQGAFLDLTAELSGDGLKAYPNLAKIPDYAWKNVRIKGKIYGVPSPRFIPDRALLFRDDWAQKVGPAQPKNKDEFLQLARNLTAGDPDGDGQPNTYGVGSWGSMVLSLPFFQNMFRTPNEWRLNPDGTLTHTVETEEFKAAVGYVRSLWEARVFHPDSLSLSVQQTKDAFSGGKIGAYVDGWTALAGQRDTLRTRDAKLSASILVPPGHDGGKAVTDNSQGFFGFAAIPTKLGRDPERVKELLRVCDFFCAPFGSEEYSFLRYGLPGDHHELRNGLPVLTDRGRAEIGALANIARRNDVFFYPNYPEDARLMQGLCRDQMALGVDNPVISIFSPTYVSKAGELNQLRIDRVSAVVAGREPLSALDQYVRDWRSRGGDQMRKEYQDALKNP</sequence>
<feature type="non-terminal residue" evidence="3">
    <location>
        <position position="1"/>
    </location>
</feature>
<evidence type="ECO:0008006" key="4">
    <source>
        <dbReference type="Google" id="ProtNLM"/>
    </source>
</evidence>
<evidence type="ECO:0000313" key="3">
    <source>
        <dbReference type="EMBL" id="CAA9577061.1"/>
    </source>
</evidence>
<proteinExistence type="inferred from homology"/>
<comment type="subcellular location">
    <subcellularLocation>
        <location evidence="1">Periplasm</location>
    </subcellularLocation>
</comment>
<dbReference type="Pfam" id="PF01547">
    <property type="entry name" value="SBP_bac_1"/>
    <property type="match status" value="1"/>
</dbReference>
<comment type="similarity">
    <text evidence="2">Belongs to the bacterial solute-binding protein 1 family.</text>
</comment>
<dbReference type="InterPro" id="IPR050490">
    <property type="entry name" value="Bact_solute-bd_prot1"/>
</dbReference>
<evidence type="ECO:0000256" key="2">
    <source>
        <dbReference type="ARBA" id="ARBA00008520"/>
    </source>
</evidence>
<dbReference type="PANTHER" id="PTHR43649:SF12">
    <property type="entry name" value="DIACETYLCHITOBIOSE BINDING PROTEIN DASA"/>
    <property type="match status" value="1"/>
</dbReference>
<dbReference type="PANTHER" id="PTHR43649">
    <property type="entry name" value="ARABINOSE-BINDING PROTEIN-RELATED"/>
    <property type="match status" value="1"/>
</dbReference>
<name>A0A6J4VGZ9_9BACT</name>
<dbReference type="Gene3D" id="3.40.190.10">
    <property type="entry name" value="Periplasmic binding protein-like II"/>
    <property type="match status" value="2"/>
</dbReference>
<dbReference type="AlphaFoldDB" id="A0A6J4VGZ9"/>
<dbReference type="SUPFAM" id="SSF53850">
    <property type="entry name" value="Periplasmic binding protein-like II"/>
    <property type="match status" value="1"/>
</dbReference>
<organism evidence="3">
    <name type="scientific">uncultured Thermomicrobiales bacterium</name>
    <dbReference type="NCBI Taxonomy" id="1645740"/>
    <lineage>
        <taxon>Bacteria</taxon>
        <taxon>Pseudomonadati</taxon>
        <taxon>Thermomicrobiota</taxon>
        <taxon>Thermomicrobia</taxon>
        <taxon>Thermomicrobiales</taxon>
        <taxon>environmental samples</taxon>
    </lineage>
</organism>